<dbReference type="GO" id="GO:0000977">
    <property type="term" value="F:RNA polymerase II transcription regulatory region sequence-specific DNA binding"/>
    <property type="evidence" value="ECO:0007669"/>
    <property type="project" value="TreeGrafter"/>
</dbReference>
<dbReference type="FunFam" id="3.30.160.60:FF:000016">
    <property type="entry name" value="zinc finger protein 37 homolog"/>
    <property type="match status" value="4"/>
</dbReference>
<dbReference type="Pfam" id="PF01352">
    <property type="entry name" value="KRAB"/>
    <property type="match status" value="1"/>
</dbReference>
<keyword evidence="6" id="KW-0862">Zinc</keyword>
<proteinExistence type="inferred from homology"/>
<dbReference type="AlphaFoldDB" id="A0A8B7TV97"/>
<feature type="domain" description="C2H2-type" evidence="12">
    <location>
        <begin position="374"/>
        <end position="401"/>
    </location>
</feature>
<comment type="similarity">
    <text evidence="2">Belongs to the krueppel C2H2-type zinc-finger protein family.</text>
</comment>
<feature type="domain" description="C2H2-type" evidence="12">
    <location>
        <begin position="346"/>
        <end position="373"/>
    </location>
</feature>
<dbReference type="Gene3D" id="1.10.287.210">
    <property type="match status" value="1"/>
</dbReference>
<keyword evidence="5 10" id="KW-0863">Zinc-finger</keyword>
<evidence type="ECO:0000259" key="12">
    <source>
        <dbReference type="PROSITE" id="PS50157"/>
    </source>
</evidence>
<feature type="domain" description="KRAB" evidence="13">
    <location>
        <begin position="1"/>
        <end position="72"/>
    </location>
</feature>
<evidence type="ECO:0000256" key="4">
    <source>
        <dbReference type="ARBA" id="ARBA00022737"/>
    </source>
</evidence>
<dbReference type="PROSITE" id="PS50805">
    <property type="entry name" value="KRAB"/>
    <property type="match status" value="1"/>
</dbReference>
<organism evidence="14">
    <name type="scientific">Castor canadensis</name>
    <name type="common">American beaver</name>
    <dbReference type="NCBI Taxonomy" id="51338"/>
    <lineage>
        <taxon>Eukaryota</taxon>
        <taxon>Metazoa</taxon>
        <taxon>Chordata</taxon>
        <taxon>Craniata</taxon>
        <taxon>Vertebrata</taxon>
        <taxon>Euteleostomi</taxon>
        <taxon>Mammalia</taxon>
        <taxon>Eutheria</taxon>
        <taxon>Euarchontoglires</taxon>
        <taxon>Glires</taxon>
        <taxon>Rodentia</taxon>
        <taxon>Castorimorpha</taxon>
        <taxon>Castoridae</taxon>
        <taxon>Castor</taxon>
    </lineage>
</organism>
<dbReference type="PROSITE" id="PS50157">
    <property type="entry name" value="ZINC_FINGER_C2H2_2"/>
    <property type="match status" value="7"/>
</dbReference>
<evidence type="ECO:0000256" key="7">
    <source>
        <dbReference type="ARBA" id="ARBA00023015"/>
    </source>
</evidence>
<dbReference type="FunFam" id="3.30.160.60:FF:001158">
    <property type="entry name" value="zinc finger protein 22"/>
    <property type="match status" value="1"/>
</dbReference>
<dbReference type="GO" id="GO:0005634">
    <property type="term" value="C:nucleus"/>
    <property type="evidence" value="ECO:0007669"/>
    <property type="project" value="UniProtKB-SubCell"/>
</dbReference>
<dbReference type="InterPro" id="IPR001909">
    <property type="entry name" value="KRAB"/>
</dbReference>
<evidence type="ECO:0000256" key="9">
    <source>
        <dbReference type="ARBA" id="ARBA00023242"/>
    </source>
</evidence>
<keyword evidence="7" id="KW-0805">Transcription regulation</keyword>
<feature type="transmembrane region" description="Helical" evidence="11">
    <location>
        <begin position="621"/>
        <end position="646"/>
    </location>
</feature>
<gene>
    <name evidence="14" type="primary">LOC109680619</name>
</gene>
<feature type="domain" description="C2H2-type" evidence="12">
    <location>
        <begin position="290"/>
        <end position="317"/>
    </location>
</feature>
<dbReference type="InterPro" id="IPR036051">
    <property type="entry name" value="KRAB_dom_sf"/>
</dbReference>
<dbReference type="SUPFAM" id="SSF109640">
    <property type="entry name" value="KRAB domain (Kruppel-associated box)"/>
    <property type="match status" value="1"/>
</dbReference>
<sequence>MTFEDVAVEFTQWEWKQLAPDQKDLYREVMLENFSNLVSLGLPVSKPYVISQLEEGEMPCVLDREVPFGVHSDWKRSPKVKESLSSQGTSEELFQVASVEKHIQDELWSSKLKVACDCDGQRLEMQYIKQIHLKEMPTAHKSTTTLWRDHEWREFGRSLGLRQVLNPNLNKHNVATGEGSYKCDTEFRQTLERSNSWRSQPGKKSYKCNECGKSFHFQSELRRHQRCHTGEKPYKCSECGRAFGHISSLIKHQRTHTGEKPYECSECGRAFSQSSSLVLHYRFHTGEKPYKCNECGRAFGHTSSLIKHQRTHTGEKPYECRECGRTFSQSSSLIVHYRFHTGEKPYKCNKCGKAFSQSSSLTQHYRFHTGEKPYKCNECGRAFAHTASLIKHQKRHVGKKPYELSECRKAFSYATQNTKPQRFYPDIRAKLKKLDRGPLTPQTEVLAAAFKVFHSRDEKTKDYCKKGAPYTQEYGGCPYWSCNIYQRAAFLPVMVGISLATSVAAAGFAGGALGHSVTSARDFEERLQITLESTSASLASLQCQLTFLAQVALQIRRALDLLTAEKGGTCFFLREECCYYVNESGIVEQNVKRLTDLAEDLLRGPSKNTLTDLLSSPLVTWLLPFLGPLLMLIALCALLPCLLQFLRSQVNRLSNQTFNQLLLQGYHPLIAQPEDTRDEPYQDTGL</sequence>
<dbReference type="FunFam" id="3.30.160.60:FF:002090">
    <property type="entry name" value="Zinc finger protein 473"/>
    <property type="match status" value="1"/>
</dbReference>
<dbReference type="PANTHER" id="PTHR24381:SF462">
    <property type="entry name" value="ZINC FINGER PROTEIN 566"/>
    <property type="match status" value="1"/>
</dbReference>
<dbReference type="InterPro" id="IPR036236">
    <property type="entry name" value="Znf_C2H2_sf"/>
</dbReference>
<evidence type="ECO:0000256" key="3">
    <source>
        <dbReference type="ARBA" id="ARBA00022723"/>
    </source>
</evidence>
<feature type="domain" description="C2H2-type" evidence="12">
    <location>
        <begin position="234"/>
        <end position="261"/>
    </location>
</feature>
<evidence type="ECO:0000256" key="2">
    <source>
        <dbReference type="ARBA" id="ARBA00006991"/>
    </source>
</evidence>
<dbReference type="SUPFAM" id="SSF57667">
    <property type="entry name" value="beta-beta-alpha zinc fingers"/>
    <property type="match status" value="4"/>
</dbReference>
<dbReference type="RefSeq" id="XP_020010981.1">
    <property type="nucleotide sequence ID" value="XM_020155392.1"/>
</dbReference>
<keyword evidence="9" id="KW-0539">Nucleus</keyword>
<dbReference type="Pfam" id="PF00429">
    <property type="entry name" value="TLV_coat"/>
    <property type="match status" value="1"/>
</dbReference>
<keyword evidence="11" id="KW-0472">Membrane</keyword>
<reference evidence="14" key="1">
    <citation type="submission" date="2025-08" db="UniProtKB">
        <authorList>
            <consortium name="RefSeq"/>
        </authorList>
    </citation>
    <scope>IDENTIFICATION</scope>
    <source>
        <tissue evidence="14">Leukocyte</tissue>
    </source>
</reference>
<evidence type="ECO:0000256" key="8">
    <source>
        <dbReference type="ARBA" id="ARBA00023163"/>
    </source>
</evidence>
<evidence type="ECO:0000256" key="1">
    <source>
        <dbReference type="ARBA" id="ARBA00004123"/>
    </source>
</evidence>
<dbReference type="SUPFAM" id="SSF58069">
    <property type="entry name" value="Virus ectodomain"/>
    <property type="match status" value="1"/>
</dbReference>
<dbReference type="KEGG" id="ccan:109680619"/>
<keyword evidence="11" id="KW-0812">Transmembrane</keyword>
<feature type="domain" description="C2H2-type" evidence="12">
    <location>
        <begin position="262"/>
        <end position="289"/>
    </location>
</feature>
<feature type="domain" description="C2H2-type" evidence="12">
    <location>
        <begin position="318"/>
        <end position="345"/>
    </location>
</feature>
<dbReference type="SMART" id="SM00349">
    <property type="entry name" value="KRAB"/>
    <property type="match status" value="1"/>
</dbReference>
<dbReference type="GO" id="GO:0000981">
    <property type="term" value="F:DNA-binding transcription factor activity, RNA polymerase II-specific"/>
    <property type="evidence" value="ECO:0007669"/>
    <property type="project" value="TreeGrafter"/>
</dbReference>
<evidence type="ECO:0000256" key="10">
    <source>
        <dbReference type="PROSITE-ProRule" id="PRU00042"/>
    </source>
</evidence>
<dbReference type="Pfam" id="PF00096">
    <property type="entry name" value="zf-C2H2"/>
    <property type="match status" value="7"/>
</dbReference>
<protein>
    <submittedName>
        <fullName evidence="14">Zinc finger protein 514-like</fullName>
    </submittedName>
</protein>
<dbReference type="CDD" id="cd07765">
    <property type="entry name" value="KRAB_A-box"/>
    <property type="match status" value="1"/>
</dbReference>
<dbReference type="Gene3D" id="3.30.160.60">
    <property type="entry name" value="Classic Zinc Finger"/>
    <property type="match status" value="7"/>
</dbReference>
<dbReference type="PANTHER" id="PTHR24381">
    <property type="entry name" value="ZINC FINGER PROTEIN"/>
    <property type="match status" value="1"/>
</dbReference>
<dbReference type="SMART" id="SM00355">
    <property type="entry name" value="ZnF_C2H2"/>
    <property type="match status" value="7"/>
</dbReference>
<keyword evidence="8" id="KW-0804">Transcription</keyword>
<evidence type="ECO:0000256" key="6">
    <source>
        <dbReference type="ARBA" id="ARBA00022833"/>
    </source>
</evidence>
<name>A0A8B7TV97_CASCN</name>
<dbReference type="InterPro" id="IPR013087">
    <property type="entry name" value="Znf_C2H2_type"/>
</dbReference>
<evidence type="ECO:0000259" key="13">
    <source>
        <dbReference type="PROSITE" id="PS50805"/>
    </source>
</evidence>
<keyword evidence="11" id="KW-1133">Transmembrane helix</keyword>
<dbReference type="FunFam" id="3.30.160.60:FF:000060">
    <property type="entry name" value="zinc finger protein 436"/>
    <property type="match status" value="1"/>
</dbReference>
<dbReference type="InterPro" id="IPR018154">
    <property type="entry name" value="TLV/ENV_coat_polyprotein"/>
</dbReference>
<evidence type="ECO:0000313" key="14">
    <source>
        <dbReference type="RefSeq" id="XP_020010981.1"/>
    </source>
</evidence>
<comment type="subcellular location">
    <subcellularLocation>
        <location evidence="1">Nucleus</location>
    </subcellularLocation>
</comment>
<evidence type="ECO:0000256" key="11">
    <source>
        <dbReference type="SAM" id="Phobius"/>
    </source>
</evidence>
<evidence type="ECO:0000256" key="5">
    <source>
        <dbReference type="ARBA" id="ARBA00022771"/>
    </source>
</evidence>
<dbReference type="PROSITE" id="PS00028">
    <property type="entry name" value="ZINC_FINGER_C2H2_1"/>
    <property type="match status" value="7"/>
</dbReference>
<feature type="domain" description="C2H2-type" evidence="12">
    <location>
        <begin position="206"/>
        <end position="233"/>
    </location>
</feature>
<keyword evidence="3" id="KW-0479">Metal-binding</keyword>
<dbReference type="GO" id="GO:0008270">
    <property type="term" value="F:zinc ion binding"/>
    <property type="evidence" value="ECO:0007669"/>
    <property type="project" value="UniProtKB-KW"/>
</dbReference>
<keyword evidence="4" id="KW-0677">Repeat</keyword>
<dbReference type="Gene3D" id="6.10.140.140">
    <property type="match status" value="1"/>
</dbReference>
<accession>A0A8B7TV97</accession>
<dbReference type="OrthoDB" id="9826699at2759"/>